<reference evidence="19 20" key="1">
    <citation type="submission" date="2017-08" db="EMBL/GenBank/DDBJ databases">
        <title>Multipartite genome sequences of Sinorhizobium species nodulating soybeans.</title>
        <authorList>
            <person name="Tian C.F."/>
        </authorList>
    </citation>
    <scope>NUCLEOTIDE SEQUENCE [LARGE SCALE GENOMIC DNA]</scope>
    <source>
        <strain evidence="19 20">CCBAU 05684</strain>
        <plasmid evidence="20">psj05684b</plasmid>
    </source>
</reference>
<feature type="binding site" evidence="13">
    <location>
        <position position="194"/>
    </location>
    <ligand>
        <name>thiamine diphosphate</name>
        <dbReference type="ChEBI" id="CHEBI:58937"/>
    </ligand>
</feature>
<dbReference type="Pfam" id="PF02779">
    <property type="entry name" value="Transket_pyr"/>
    <property type="match status" value="1"/>
</dbReference>
<dbReference type="Gene3D" id="3.40.50.970">
    <property type="match status" value="2"/>
</dbReference>
<feature type="site" description="Important for catalytic activity" evidence="15">
    <location>
        <position position="268"/>
    </location>
</feature>
<evidence type="ECO:0000256" key="14">
    <source>
        <dbReference type="PIRSR" id="PIRSR605478-4"/>
    </source>
</evidence>
<evidence type="ECO:0000256" key="7">
    <source>
        <dbReference type="ARBA" id="ARBA00022842"/>
    </source>
</evidence>
<feature type="binding site" evidence="14">
    <location>
        <position position="164"/>
    </location>
    <ligand>
        <name>Mg(2+)</name>
        <dbReference type="ChEBI" id="CHEBI:18420"/>
    </ligand>
</feature>
<dbReference type="Proteomes" id="UP000217211">
    <property type="component" value="Plasmid pSJ05684b"/>
</dbReference>
<evidence type="ECO:0000256" key="17">
    <source>
        <dbReference type="SAM" id="MobiDB-lite"/>
    </source>
</evidence>
<dbReference type="NCBIfam" id="TIGR00232">
    <property type="entry name" value="tktlase_bact"/>
    <property type="match status" value="1"/>
</dbReference>
<keyword evidence="8 13" id="KW-0786">Thiamine pyrophosphate</keyword>
<dbReference type="PROSITE" id="PS00802">
    <property type="entry name" value="TRANSKETOLASE_2"/>
    <property type="match status" value="1"/>
</dbReference>
<keyword evidence="20" id="KW-1185">Reference proteome</keyword>
<feature type="binding site" evidence="12">
    <location>
        <position position="473"/>
    </location>
    <ligand>
        <name>substrate</name>
    </ligand>
</feature>
<keyword evidence="19" id="KW-0614">Plasmid</keyword>
<dbReference type="STRING" id="716928.GCA_000261485_03555"/>
<dbReference type="CDD" id="cd07033">
    <property type="entry name" value="TPP_PYR_DXS_TK_like"/>
    <property type="match status" value="1"/>
</dbReference>
<name>A0A249PMF5_9HYPH</name>
<feature type="domain" description="Transketolase-like pyrimidine-binding" evidence="18">
    <location>
        <begin position="358"/>
        <end position="529"/>
    </location>
</feature>
<accession>A0A249PMF5</accession>
<gene>
    <name evidence="19" type="ORF">SJ05684_b58820</name>
</gene>
<feature type="region of interest" description="Disordered" evidence="17">
    <location>
        <begin position="668"/>
        <end position="695"/>
    </location>
</feature>
<protein>
    <recommendedName>
        <fullName evidence="3 10">Transketolase</fullName>
        <ecNumber evidence="3 10">2.2.1.1</ecNumber>
    </recommendedName>
</protein>
<dbReference type="SUPFAM" id="SSF52922">
    <property type="entry name" value="TK C-terminal domain-like"/>
    <property type="match status" value="1"/>
</dbReference>
<dbReference type="PANTHER" id="PTHR43522:SF2">
    <property type="entry name" value="TRANSKETOLASE 1-RELATED"/>
    <property type="match status" value="1"/>
</dbReference>
<dbReference type="eggNOG" id="COG0021">
    <property type="taxonomic scope" value="Bacteria"/>
</dbReference>
<feature type="binding site" evidence="13">
    <location>
        <position position="165"/>
    </location>
    <ligand>
        <name>thiamine diphosphate</name>
        <dbReference type="ChEBI" id="CHEBI:58937"/>
    </ligand>
</feature>
<evidence type="ECO:0000256" key="4">
    <source>
        <dbReference type="ARBA" id="ARBA00022679"/>
    </source>
</evidence>
<evidence type="ECO:0000313" key="19">
    <source>
        <dbReference type="EMBL" id="ASY66864.1"/>
    </source>
</evidence>
<comment type="cofactor">
    <cofactor evidence="14">
        <name>Mg(2+)</name>
        <dbReference type="ChEBI" id="CHEBI:18420"/>
    </cofactor>
    <text evidence="14">Binds 1 Mg(2+) ion per subunit. Can also utilize other divalent metal cations, such as Ca(2+), Mn(2+) and Co(2+).</text>
</comment>
<feature type="binding site" evidence="14">
    <location>
        <position position="196"/>
    </location>
    <ligand>
        <name>Mg(2+)</name>
        <dbReference type="ChEBI" id="CHEBI:18420"/>
    </ligand>
</feature>
<organism evidence="19 20">
    <name type="scientific">Sinorhizobium sojae CCBAU 05684</name>
    <dbReference type="NCBI Taxonomy" id="716928"/>
    <lineage>
        <taxon>Bacteria</taxon>
        <taxon>Pseudomonadati</taxon>
        <taxon>Pseudomonadota</taxon>
        <taxon>Alphaproteobacteria</taxon>
        <taxon>Hyphomicrobiales</taxon>
        <taxon>Rhizobiaceae</taxon>
        <taxon>Sinorhizobium/Ensifer group</taxon>
        <taxon>Sinorhizobium</taxon>
    </lineage>
</organism>
<keyword evidence="5 14" id="KW-0479">Metal-binding</keyword>
<evidence type="ECO:0000256" key="1">
    <source>
        <dbReference type="ARBA" id="ARBA00007131"/>
    </source>
</evidence>
<evidence type="ECO:0000256" key="3">
    <source>
        <dbReference type="ARBA" id="ARBA00013152"/>
    </source>
</evidence>
<dbReference type="CDD" id="cd02012">
    <property type="entry name" value="TPP_TK"/>
    <property type="match status" value="1"/>
</dbReference>
<keyword evidence="7 14" id="KW-0460">Magnesium</keyword>
<feature type="site" description="Important for catalytic activity" evidence="15">
    <location>
        <position position="37"/>
    </location>
</feature>
<evidence type="ECO:0000256" key="6">
    <source>
        <dbReference type="ARBA" id="ARBA00022837"/>
    </source>
</evidence>
<feature type="binding site" evidence="14">
    <location>
        <position position="194"/>
    </location>
    <ligand>
        <name>Mg(2+)</name>
        <dbReference type="ChEBI" id="CHEBI:18420"/>
    </ligand>
</feature>
<evidence type="ECO:0000256" key="8">
    <source>
        <dbReference type="ARBA" id="ARBA00023052"/>
    </source>
</evidence>
<dbReference type="RefSeq" id="WP_244426663.1">
    <property type="nucleotide sequence ID" value="NZ_AJQT01000071.1"/>
</dbReference>
<evidence type="ECO:0000256" key="2">
    <source>
        <dbReference type="ARBA" id="ARBA00011738"/>
    </source>
</evidence>
<dbReference type="GO" id="GO:0005829">
    <property type="term" value="C:cytosol"/>
    <property type="evidence" value="ECO:0007669"/>
    <property type="project" value="TreeGrafter"/>
</dbReference>
<feature type="binding site" evidence="12">
    <location>
        <position position="465"/>
    </location>
    <ligand>
        <name>substrate</name>
    </ligand>
</feature>
<evidence type="ECO:0000256" key="10">
    <source>
        <dbReference type="NCBIfam" id="TIGR00232"/>
    </source>
</evidence>
<comment type="catalytic activity">
    <reaction evidence="9 16">
        <text>D-sedoheptulose 7-phosphate + D-glyceraldehyde 3-phosphate = aldehydo-D-ribose 5-phosphate + D-xylulose 5-phosphate</text>
        <dbReference type="Rhea" id="RHEA:10508"/>
        <dbReference type="ChEBI" id="CHEBI:57483"/>
        <dbReference type="ChEBI" id="CHEBI:57737"/>
        <dbReference type="ChEBI" id="CHEBI:58273"/>
        <dbReference type="ChEBI" id="CHEBI:59776"/>
        <dbReference type="EC" id="2.2.1.1"/>
    </reaction>
</comment>
<dbReference type="InterPro" id="IPR020826">
    <property type="entry name" value="Transketolase_BS"/>
</dbReference>
<feature type="binding site" evidence="13">
    <location>
        <position position="441"/>
    </location>
    <ligand>
        <name>thiamine diphosphate</name>
        <dbReference type="ChEBI" id="CHEBI:58937"/>
    </ligand>
</feature>
<comment type="subunit">
    <text evidence="2 16">Homodimer.</text>
</comment>
<evidence type="ECO:0000256" key="15">
    <source>
        <dbReference type="PIRSR" id="PIRSR605478-5"/>
    </source>
</evidence>
<dbReference type="KEGG" id="esj:SJ05684_b58820"/>
<feature type="binding site" evidence="13">
    <location>
        <begin position="126"/>
        <end position="128"/>
    </location>
    <ligand>
        <name>thiamine diphosphate</name>
        <dbReference type="ChEBI" id="CHEBI:58937"/>
    </ligand>
</feature>
<comment type="cofactor">
    <cofactor evidence="16">
        <name>Mg(2+)</name>
        <dbReference type="ChEBI" id="CHEBI:18420"/>
    </cofactor>
    <cofactor evidence="16">
        <name>Ca(2+)</name>
        <dbReference type="ChEBI" id="CHEBI:29108"/>
    </cofactor>
    <cofactor evidence="16">
        <name>Mn(2+)</name>
        <dbReference type="ChEBI" id="CHEBI:29035"/>
    </cofactor>
    <cofactor evidence="16">
        <name>Co(2+)</name>
        <dbReference type="ChEBI" id="CHEBI:48828"/>
    </cofactor>
    <text evidence="16">Binds 1 Mg(2+) ion per subunit. Can also utilize other divalent metal cations, such as Ca(2+), Mn(2+) and Co(2+).</text>
</comment>
<dbReference type="Pfam" id="PF00456">
    <property type="entry name" value="Transketolase_N"/>
    <property type="match status" value="1"/>
</dbReference>
<dbReference type="FunFam" id="3.40.50.970:FF:000004">
    <property type="entry name" value="Transketolase"/>
    <property type="match status" value="1"/>
</dbReference>
<feature type="binding site" evidence="12">
    <location>
        <position position="388"/>
    </location>
    <ligand>
        <name>substrate</name>
    </ligand>
</feature>
<evidence type="ECO:0000256" key="16">
    <source>
        <dbReference type="RuleBase" id="RU004996"/>
    </source>
</evidence>
<dbReference type="Pfam" id="PF22613">
    <property type="entry name" value="Transketolase_C_1"/>
    <property type="match status" value="1"/>
</dbReference>
<dbReference type="InterPro" id="IPR005474">
    <property type="entry name" value="Transketolase_N"/>
</dbReference>
<evidence type="ECO:0000256" key="12">
    <source>
        <dbReference type="PIRSR" id="PIRSR605478-2"/>
    </source>
</evidence>
<dbReference type="AlphaFoldDB" id="A0A249PMF5"/>
<comment type="similarity">
    <text evidence="1 16">Belongs to the transketolase family.</text>
</comment>
<dbReference type="InterPro" id="IPR033247">
    <property type="entry name" value="Transketolase_fam"/>
</dbReference>
<feature type="binding site" evidence="12">
    <location>
        <position position="361"/>
    </location>
    <ligand>
        <name>substrate</name>
    </ligand>
</feature>
<dbReference type="FunFam" id="3.40.50.970:FF:000003">
    <property type="entry name" value="Transketolase"/>
    <property type="match status" value="1"/>
</dbReference>
<dbReference type="SUPFAM" id="SSF52518">
    <property type="entry name" value="Thiamin diphosphate-binding fold (THDP-binding)"/>
    <property type="match status" value="2"/>
</dbReference>
<dbReference type="PROSITE" id="PS00801">
    <property type="entry name" value="TRANSKETOLASE_1"/>
    <property type="match status" value="1"/>
</dbReference>
<proteinExistence type="inferred from homology"/>
<feature type="binding site" evidence="12">
    <location>
        <position position="477"/>
    </location>
    <ligand>
        <name>substrate</name>
    </ligand>
</feature>
<dbReference type="InterPro" id="IPR055152">
    <property type="entry name" value="Transketolase-like_C_2"/>
</dbReference>
<dbReference type="SMART" id="SM00861">
    <property type="entry name" value="Transket_pyr"/>
    <property type="match status" value="1"/>
</dbReference>
<dbReference type="PANTHER" id="PTHR43522">
    <property type="entry name" value="TRANSKETOLASE"/>
    <property type="match status" value="1"/>
</dbReference>
<dbReference type="InterPro" id="IPR009014">
    <property type="entry name" value="Transketo_C/PFOR_II"/>
</dbReference>
<comment type="cofactor">
    <cofactor evidence="13">
        <name>thiamine diphosphate</name>
        <dbReference type="ChEBI" id="CHEBI:58937"/>
    </cofactor>
    <text evidence="13">Binds 1 thiamine pyrophosphate per subunit. During the reaction, the substrate forms a covalent intermediate with the cofactor.</text>
</comment>
<evidence type="ECO:0000256" key="13">
    <source>
        <dbReference type="PIRSR" id="PIRSR605478-3"/>
    </source>
</evidence>
<dbReference type="InterPro" id="IPR049557">
    <property type="entry name" value="Transketolase_CS"/>
</dbReference>
<geneLocation type="plasmid" evidence="20">
    <name>psj05684b</name>
</geneLocation>
<evidence type="ECO:0000259" key="18">
    <source>
        <dbReference type="SMART" id="SM00861"/>
    </source>
</evidence>
<dbReference type="InterPro" id="IPR005478">
    <property type="entry name" value="Transketolase_bac-like"/>
</dbReference>
<feature type="binding site" evidence="12">
    <location>
        <position position="268"/>
    </location>
    <ligand>
        <name>substrate</name>
    </ligand>
</feature>
<feature type="binding site" evidence="13">
    <location>
        <position position="77"/>
    </location>
    <ligand>
        <name>thiamine diphosphate</name>
        <dbReference type="ChEBI" id="CHEBI:58937"/>
    </ligand>
</feature>
<feature type="compositionally biased region" description="Low complexity" evidence="17">
    <location>
        <begin position="672"/>
        <end position="684"/>
    </location>
</feature>
<dbReference type="EMBL" id="CP023068">
    <property type="protein sequence ID" value="ASY66864.1"/>
    <property type="molecule type" value="Genomic_DNA"/>
</dbReference>
<feature type="binding site" evidence="12">
    <location>
        <position position="37"/>
    </location>
    <ligand>
        <name>substrate</name>
    </ligand>
</feature>
<keyword evidence="6 16" id="KW-0106">Calcium</keyword>
<feature type="binding site" evidence="13">
    <location>
        <position position="268"/>
    </location>
    <ligand>
        <name>thiamine diphosphate</name>
        <dbReference type="ChEBI" id="CHEBI:58937"/>
    </ligand>
</feature>
<comment type="function">
    <text evidence="16">Catalyzes the transfer of a two-carbon ketol group from a ketose donor to an aldose acceptor, via a covalent intermediate with the cofactor thiamine pyrophosphate.</text>
</comment>
<keyword evidence="4 16" id="KW-0808">Transferase</keyword>
<dbReference type="GO" id="GO:0046872">
    <property type="term" value="F:metal ion binding"/>
    <property type="evidence" value="ECO:0007669"/>
    <property type="project" value="UniProtKB-KW"/>
</dbReference>
<dbReference type="InterPro" id="IPR005475">
    <property type="entry name" value="Transketolase-like_Pyr-bd"/>
</dbReference>
<evidence type="ECO:0000256" key="11">
    <source>
        <dbReference type="PIRSR" id="PIRSR605478-1"/>
    </source>
</evidence>
<feature type="binding site" evidence="12">
    <location>
        <position position="524"/>
    </location>
    <ligand>
        <name>substrate</name>
    </ligand>
</feature>
<dbReference type="GO" id="GO:0006098">
    <property type="term" value="P:pentose-phosphate shunt"/>
    <property type="evidence" value="ECO:0007669"/>
    <property type="project" value="TreeGrafter"/>
</dbReference>
<evidence type="ECO:0000256" key="5">
    <source>
        <dbReference type="ARBA" id="ARBA00022723"/>
    </source>
</evidence>
<dbReference type="EC" id="2.2.1.1" evidence="3 10"/>
<sequence>MNVSQQIDTRPAASEQNMADAIRFLAMDAVQKANSGHPGMPMGMADAVTVLFNRFIKIDPSLPDWPDRDRFVLSAGHGSMLLYSIHHLIGFAYMPMVELSAFRQLGSKTAGHPEYGHALGVETTTGPLGQGIATAVGMAIAEQMMAARFGSSLCNHFTYVVAGDGCLQEGISHEAIDLAGHLKLRKLVVLWDDNQISIDGSTELSTSMDQLARFRAAGWDAQAVDGHDPEAVAKALERARRTRKPSLIACRTRIGKGAASMEGSHKTHGAALGDREIAATREKLGWPHPPFFVPPEIKSAWERVAVRGRMAREAWEIRLDASRSKKRYEQTAGRQLDGEVTHLLTKFRAAHRKRATKVATRQASQMALEVINGATALTVGGSADLTGSNLTMTSQTQHISPGNFKGRYLHYGIREHGMAAAMNGIALHGGFIPYGGTFLVFSDYARGAMRLSAVMGLPVIYVLTHDSIGLGEDGPTHQPIEHLAMLRATPNLNVFRPADIIETAECWEIALGEKRTPSVLALSRQALPMLRQTDGDENLSALGAYVLKEARGPRDITLLATGSEVEIAIAAAQRLQAENGIEAAVVSMPCWEKFEAQDAPYQKQVLGDAPRIAIEAAGRLGWDRWMGPDGIFVGMIGFGASAPAGDLYRHFGITADHIVAEALKLSAGGPGRSRSGAPGPIRSRANTSSDHLKEA</sequence>
<feature type="active site" description="Proton donor" evidence="11">
    <location>
        <position position="415"/>
    </location>
</feature>
<dbReference type="InterPro" id="IPR029061">
    <property type="entry name" value="THDP-binding"/>
</dbReference>
<dbReference type="GO" id="GO:0004802">
    <property type="term" value="F:transketolase activity"/>
    <property type="evidence" value="ECO:0007669"/>
    <property type="project" value="UniProtKB-UniRule"/>
</dbReference>
<evidence type="ECO:0000256" key="9">
    <source>
        <dbReference type="ARBA" id="ARBA00049473"/>
    </source>
</evidence>
<dbReference type="Gene3D" id="3.40.50.920">
    <property type="match status" value="1"/>
</dbReference>
<evidence type="ECO:0000313" key="20">
    <source>
        <dbReference type="Proteomes" id="UP000217211"/>
    </source>
</evidence>